<organism evidence="2 3">
    <name type="scientific">Leptospirillum ferrooxidans (strain C2-3)</name>
    <dbReference type="NCBI Taxonomy" id="1162668"/>
    <lineage>
        <taxon>Bacteria</taxon>
        <taxon>Pseudomonadati</taxon>
        <taxon>Nitrospirota</taxon>
        <taxon>Nitrospiria</taxon>
        <taxon>Nitrospirales</taxon>
        <taxon>Nitrospiraceae</taxon>
        <taxon>Leptospirillum</taxon>
    </lineage>
</organism>
<feature type="domain" description="SnoaL-like" evidence="1">
    <location>
        <begin position="27"/>
        <end position="95"/>
    </location>
</feature>
<dbReference type="SUPFAM" id="SSF54427">
    <property type="entry name" value="NTF2-like"/>
    <property type="match status" value="1"/>
</dbReference>
<dbReference type="eggNOG" id="COG4319">
    <property type="taxonomic scope" value="Bacteria"/>
</dbReference>
<dbReference type="Pfam" id="PF12680">
    <property type="entry name" value="SnoaL_2"/>
    <property type="match status" value="1"/>
</dbReference>
<accession>I0IPS2</accession>
<name>I0IPS2_LEPFC</name>
<dbReference type="STRING" id="1162668.LFE_1589"/>
<dbReference type="AlphaFoldDB" id="I0IPS2"/>
<reference evidence="2 3" key="1">
    <citation type="journal article" date="2012" name="J. Bacteriol.">
        <title>Complete Genome Sequence of Leptospirillum ferrooxidans Strain C2-3, Isolated from a Fresh Volcanic Ash Deposit on the Island of Miyake, Japan.</title>
        <authorList>
            <person name="Fujimura R."/>
            <person name="Sato Y."/>
            <person name="Nishizawa T."/>
            <person name="Oshima K."/>
            <person name="Kim S.-W."/>
            <person name="Hattori M."/>
            <person name="Kamijo T."/>
            <person name="Ohta H."/>
        </authorList>
    </citation>
    <scope>NUCLEOTIDE SEQUENCE [LARGE SCALE GENOMIC DNA]</scope>
    <source>
        <strain evidence="2 3">C2-3</strain>
    </source>
</reference>
<evidence type="ECO:0000313" key="2">
    <source>
        <dbReference type="EMBL" id="BAM07271.1"/>
    </source>
</evidence>
<reference evidence="3" key="2">
    <citation type="submission" date="2012-03" db="EMBL/GenBank/DDBJ databases">
        <title>The complete genome sequence of the pioneer microbe on fresh volcanic deposit, Leptospirillum ferrooxidans strain C2-3.</title>
        <authorList>
            <person name="Fujimura R."/>
            <person name="Sato Y."/>
            <person name="Nishizawa T."/>
            <person name="Nanba K."/>
            <person name="Oshima K."/>
            <person name="Hattori M."/>
            <person name="Kamijo T."/>
            <person name="Ohta H."/>
        </authorList>
    </citation>
    <scope>NUCLEOTIDE SEQUENCE [LARGE SCALE GENOMIC DNA]</scope>
    <source>
        <strain evidence="3">C2-3</strain>
    </source>
</reference>
<dbReference type="HOGENOM" id="CLU_133108_0_0_0"/>
<dbReference type="Gene3D" id="3.10.450.50">
    <property type="match status" value="1"/>
</dbReference>
<dbReference type="PATRIC" id="fig|1162668.3.peg.1892"/>
<protein>
    <recommendedName>
        <fullName evidence="1">SnoaL-like domain-containing protein</fullName>
    </recommendedName>
</protein>
<dbReference type="Proteomes" id="UP000007382">
    <property type="component" value="Chromosome"/>
</dbReference>
<sequence length="136" mass="15335">MNAGVKDAISNIWRAAMIEKGFAEKFARDWIESWNSHDLDRILSHYSDQFEMSSPKIIQIAGEPSGTLKGKRAVGSYWRKALELIPDLRFELVTTLIGVGSITLYYKSAGGQLAAEVFYFGPDHKVFKAYAHYSLK</sequence>
<evidence type="ECO:0000259" key="1">
    <source>
        <dbReference type="Pfam" id="PF12680"/>
    </source>
</evidence>
<gene>
    <name evidence="2" type="ordered locus">LFE_1589</name>
</gene>
<dbReference type="EMBL" id="AP012342">
    <property type="protein sequence ID" value="BAM07271.1"/>
    <property type="molecule type" value="Genomic_DNA"/>
</dbReference>
<proteinExistence type="predicted"/>
<dbReference type="InterPro" id="IPR032710">
    <property type="entry name" value="NTF2-like_dom_sf"/>
</dbReference>
<dbReference type="KEGG" id="lfc:LFE_1589"/>
<evidence type="ECO:0000313" key="3">
    <source>
        <dbReference type="Proteomes" id="UP000007382"/>
    </source>
</evidence>
<dbReference type="InterPro" id="IPR037401">
    <property type="entry name" value="SnoaL-like"/>
</dbReference>
<keyword evidence="3" id="KW-1185">Reference proteome</keyword>